<sequence length="55" mass="6024">MVLESVNVTPYPTHPVEKPNKAWGNSYTLIGLTAVLRQALESVTVNVMLYNPGLP</sequence>
<comment type="caution">
    <text evidence="1">The sequence shown here is derived from an EMBL/GenBank/DDBJ whole genome shotgun (WGS) entry which is preliminary data.</text>
</comment>
<organism evidence="1">
    <name type="scientific">bioreactor metagenome</name>
    <dbReference type="NCBI Taxonomy" id="1076179"/>
    <lineage>
        <taxon>unclassified sequences</taxon>
        <taxon>metagenomes</taxon>
        <taxon>ecological metagenomes</taxon>
    </lineage>
</organism>
<gene>
    <name evidence="1" type="ORF">SDC9_188360</name>
</gene>
<protein>
    <submittedName>
        <fullName evidence="1">Uncharacterized protein</fullName>
    </submittedName>
</protein>
<evidence type="ECO:0000313" key="1">
    <source>
        <dbReference type="EMBL" id="MPN40820.1"/>
    </source>
</evidence>
<dbReference type="AlphaFoldDB" id="A0A645HPQ2"/>
<name>A0A645HPQ2_9ZZZZ</name>
<proteinExistence type="predicted"/>
<dbReference type="EMBL" id="VSSQ01097460">
    <property type="protein sequence ID" value="MPN40820.1"/>
    <property type="molecule type" value="Genomic_DNA"/>
</dbReference>
<accession>A0A645HPQ2</accession>
<reference evidence="1" key="1">
    <citation type="submission" date="2019-08" db="EMBL/GenBank/DDBJ databases">
        <authorList>
            <person name="Kucharzyk K."/>
            <person name="Murdoch R.W."/>
            <person name="Higgins S."/>
            <person name="Loffler F."/>
        </authorList>
    </citation>
    <scope>NUCLEOTIDE SEQUENCE</scope>
</reference>